<dbReference type="Gene3D" id="3.40.50.300">
    <property type="entry name" value="P-loop containing nucleotide triphosphate hydrolases"/>
    <property type="match status" value="1"/>
</dbReference>
<proteinExistence type="predicted"/>
<dbReference type="EMBL" id="JAFITO010000017">
    <property type="protein sequence ID" value="MBN4068463.1"/>
    <property type="molecule type" value="Genomic_DNA"/>
</dbReference>
<gene>
    <name evidence="1" type="ORF">JYU06_02930</name>
</gene>
<accession>A0ABS3AUM8</accession>
<dbReference type="InterPro" id="IPR027417">
    <property type="entry name" value="P-loop_NTPase"/>
</dbReference>
<sequence>MYFYSAYGFGIKSAIALPGFIQIPKEDTKVSIHLAPVSPPRTTPKEGVSIDKLANGLTIHWRGVASYKIIRGREIFITPESGADSISTLKAQPFYGMAIAAILHQQQHVVLHGSSVEINGKALVLLGQKGMGKSTLTAALLSEGHNFICDDVTALLLNDPSGTQVLPGVPRLRLWADAVRAIGHTPDELSLVSPILPKHILPAHEQFKNEHIPLQTIILLERGDTIALHEMKESEKMLCLLGGQYFAKYYDALQDSDHKRLFHSLSTLAQSINIVKLTTPRDLQLLPVTTKLLEQYIR</sequence>
<reference evidence="1 2" key="1">
    <citation type="submission" date="2021-02" db="EMBL/GenBank/DDBJ databases">
        <title>Activity-based single-cell genomes from oceanic crustal fluid captures similar information to metagenomic and metatranscriptomic surveys with orders of magnitude less sampling.</title>
        <authorList>
            <person name="D'Angelo T.S."/>
            <person name="Orcutt B.N."/>
        </authorList>
    </citation>
    <scope>NUCLEOTIDE SEQUENCE [LARGE SCALE GENOMIC DNA]</scope>
    <source>
        <strain evidence="1">AH-315-G02</strain>
    </source>
</reference>
<dbReference type="SUPFAM" id="SSF53795">
    <property type="entry name" value="PEP carboxykinase-like"/>
    <property type="match status" value="1"/>
</dbReference>
<evidence type="ECO:0000313" key="2">
    <source>
        <dbReference type="Proteomes" id="UP000717534"/>
    </source>
</evidence>
<organism evidence="1 2">
    <name type="scientific">Desulfotalea psychrophila</name>
    <dbReference type="NCBI Taxonomy" id="84980"/>
    <lineage>
        <taxon>Bacteria</taxon>
        <taxon>Pseudomonadati</taxon>
        <taxon>Thermodesulfobacteriota</taxon>
        <taxon>Desulfobulbia</taxon>
        <taxon>Desulfobulbales</taxon>
        <taxon>Desulfocapsaceae</taxon>
        <taxon>Desulfotalea</taxon>
    </lineage>
</organism>
<keyword evidence="2" id="KW-1185">Reference proteome</keyword>
<dbReference type="Proteomes" id="UP000717534">
    <property type="component" value="Unassembled WGS sequence"/>
</dbReference>
<evidence type="ECO:0008006" key="3">
    <source>
        <dbReference type="Google" id="ProtNLM"/>
    </source>
</evidence>
<comment type="caution">
    <text evidence="1">The sequence shown here is derived from an EMBL/GenBank/DDBJ whole genome shotgun (WGS) entry which is preliminary data.</text>
</comment>
<protein>
    <recommendedName>
        <fullName evidence="3">HPr kinase/phosphorylase C-terminal domain-containing protein</fullName>
    </recommendedName>
</protein>
<name>A0ABS3AUM8_9BACT</name>
<evidence type="ECO:0000313" key="1">
    <source>
        <dbReference type="EMBL" id="MBN4068463.1"/>
    </source>
</evidence>